<dbReference type="EMBL" id="MDEK01000008">
    <property type="protein sequence ID" value="PPU82617.1"/>
    <property type="molecule type" value="Genomic_DNA"/>
</dbReference>
<reference evidence="3 4" key="1">
    <citation type="submission" date="2016-08" db="EMBL/GenBank/DDBJ databases">
        <authorList>
            <person name="Seilhamer J.J."/>
        </authorList>
    </citation>
    <scope>NUCLEOTIDE SEQUENCE [LARGE SCALE GENOMIC DNA]</scope>
    <source>
        <strain evidence="3 4">CFBP4641</strain>
    </source>
</reference>
<dbReference type="GeneID" id="93880847"/>
<sequence>MRYPGLDLLRATAIVWVMLFHSFVVGGLGSDWEWLSRYGWMGVDLFFVLSGFLIGGQVLAPLARGEPLRYGEFYRRRAYRILPAYAVVLALYLAWPGFREAPGIAPWWLFASFTLNLGIDYANQQAFSHAWSLCVEEHFYLVFPLLAAWLLRRPSAPRFVALCVTVVLAGIALRSAIWLHDSALDRIGAGLQRNWFIEDLYYPTWNRLDGLLAGVALAVLKTFRPQQWQRLQRHASTVALAGIVVCALAMWLFRDRTGLLGNAVGWPVLSLGLALLVGAGASTQGWLGRCRVPGAAWLAAVSYSLYLSHKAAFHLTQVWFGAQLDGRGLLAFAAYAGMALLFAAVLHYAVERPFLRLRERRSVPAPLALSGS</sequence>
<comment type="caution">
    <text evidence="3">The sequence shown here is derived from an EMBL/GenBank/DDBJ whole genome shotgun (WGS) entry which is preliminary data.</text>
</comment>
<dbReference type="InterPro" id="IPR050879">
    <property type="entry name" value="Acyltransferase_3"/>
</dbReference>
<dbReference type="AlphaFoldDB" id="A0A2P5Z4A8"/>
<keyword evidence="1" id="KW-1133">Transmembrane helix</keyword>
<feature type="domain" description="Acyltransferase 3" evidence="2">
    <location>
        <begin position="4"/>
        <end position="347"/>
    </location>
</feature>
<dbReference type="InterPro" id="IPR002656">
    <property type="entry name" value="Acyl_transf_3_dom"/>
</dbReference>
<feature type="transmembrane region" description="Helical" evidence="1">
    <location>
        <begin position="259"/>
        <end position="280"/>
    </location>
</feature>
<gene>
    <name evidence="3" type="ORF">XsacCFBP4641_10700</name>
</gene>
<feature type="transmembrane region" description="Helical" evidence="1">
    <location>
        <begin position="159"/>
        <end position="180"/>
    </location>
</feature>
<protein>
    <submittedName>
        <fullName evidence="3">Acyltransferase</fullName>
    </submittedName>
</protein>
<feature type="transmembrane region" description="Helical" evidence="1">
    <location>
        <begin position="235"/>
        <end position="253"/>
    </location>
</feature>
<organism evidence="3 4">
    <name type="scientific">Xanthomonas sacchari</name>
    <dbReference type="NCBI Taxonomy" id="56458"/>
    <lineage>
        <taxon>Bacteria</taxon>
        <taxon>Pseudomonadati</taxon>
        <taxon>Pseudomonadota</taxon>
        <taxon>Gammaproteobacteria</taxon>
        <taxon>Lysobacterales</taxon>
        <taxon>Lysobacteraceae</taxon>
        <taxon>Xanthomonas</taxon>
    </lineage>
</organism>
<keyword evidence="3" id="KW-0012">Acyltransferase</keyword>
<name>A0A2P5Z4A8_9XANT</name>
<feature type="transmembrane region" description="Helical" evidence="1">
    <location>
        <begin position="7"/>
        <end position="26"/>
    </location>
</feature>
<evidence type="ECO:0000313" key="4">
    <source>
        <dbReference type="Proteomes" id="UP000247346"/>
    </source>
</evidence>
<accession>A0A2P5Z4A8</accession>
<dbReference type="OrthoDB" id="9767863at2"/>
<feature type="transmembrane region" description="Helical" evidence="1">
    <location>
        <begin position="81"/>
        <end position="98"/>
    </location>
</feature>
<dbReference type="Proteomes" id="UP000247346">
    <property type="component" value="Unassembled WGS sequence"/>
</dbReference>
<feature type="transmembrane region" description="Helical" evidence="1">
    <location>
        <begin position="292"/>
        <end position="309"/>
    </location>
</feature>
<evidence type="ECO:0000313" key="3">
    <source>
        <dbReference type="EMBL" id="PPU82617.1"/>
    </source>
</evidence>
<keyword evidence="1" id="KW-0812">Transmembrane</keyword>
<dbReference type="GO" id="GO:0016747">
    <property type="term" value="F:acyltransferase activity, transferring groups other than amino-acyl groups"/>
    <property type="evidence" value="ECO:0007669"/>
    <property type="project" value="InterPro"/>
</dbReference>
<feature type="transmembrane region" description="Helical" evidence="1">
    <location>
        <begin position="38"/>
        <end position="60"/>
    </location>
</feature>
<dbReference type="PANTHER" id="PTHR23028">
    <property type="entry name" value="ACETYLTRANSFERASE"/>
    <property type="match status" value="1"/>
</dbReference>
<dbReference type="PANTHER" id="PTHR23028:SF53">
    <property type="entry name" value="ACYL_TRANSF_3 DOMAIN-CONTAINING PROTEIN"/>
    <property type="match status" value="1"/>
</dbReference>
<keyword evidence="1" id="KW-0472">Membrane</keyword>
<dbReference type="GO" id="GO:0016020">
    <property type="term" value="C:membrane"/>
    <property type="evidence" value="ECO:0007669"/>
    <property type="project" value="TreeGrafter"/>
</dbReference>
<feature type="transmembrane region" description="Helical" evidence="1">
    <location>
        <begin position="329"/>
        <end position="350"/>
    </location>
</feature>
<dbReference type="GO" id="GO:0009103">
    <property type="term" value="P:lipopolysaccharide biosynthetic process"/>
    <property type="evidence" value="ECO:0007669"/>
    <property type="project" value="TreeGrafter"/>
</dbReference>
<evidence type="ECO:0000256" key="1">
    <source>
        <dbReference type="SAM" id="Phobius"/>
    </source>
</evidence>
<keyword evidence="3" id="KW-0808">Transferase</keyword>
<dbReference type="RefSeq" id="WP_010341851.1">
    <property type="nucleotide sequence ID" value="NZ_CP132343.1"/>
</dbReference>
<dbReference type="Pfam" id="PF01757">
    <property type="entry name" value="Acyl_transf_3"/>
    <property type="match status" value="1"/>
</dbReference>
<proteinExistence type="predicted"/>
<evidence type="ECO:0000259" key="2">
    <source>
        <dbReference type="Pfam" id="PF01757"/>
    </source>
</evidence>